<proteinExistence type="predicted"/>
<dbReference type="PANTHER" id="PTHR23513">
    <property type="entry name" value="INTEGRAL MEMBRANE EFFLUX PROTEIN-RELATED"/>
    <property type="match status" value="1"/>
</dbReference>
<evidence type="ECO:0000256" key="1">
    <source>
        <dbReference type="ARBA" id="ARBA00004651"/>
    </source>
</evidence>
<reference evidence="7 8" key="1">
    <citation type="submission" date="2018-10" db="EMBL/GenBank/DDBJ databases">
        <title>Sequencing the genomes of 1000 actinobacteria strains.</title>
        <authorList>
            <person name="Klenk H.-P."/>
        </authorList>
    </citation>
    <scope>NUCLEOTIDE SEQUENCE [LARGE SCALE GENOMIC DNA]</scope>
    <source>
        <strain evidence="7 8">DSM 43911</strain>
    </source>
</reference>
<organism evidence="7 8">
    <name type="scientific">Saccharothrix variisporea</name>
    <dbReference type="NCBI Taxonomy" id="543527"/>
    <lineage>
        <taxon>Bacteria</taxon>
        <taxon>Bacillati</taxon>
        <taxon>Actinomycetota</taxon>
        <taxon>Actinomycetes</taxon>
        <taxon>Pseudonocardiales</taxon>
        <taxon>Pseudonocardiaceae</taxon>
        <taxon>Saccharothrix</taxon>
    </lineage>
</organism>
<keyword evidence="2" id="KW-1003">Cell membrane</keyword>
<dbReference type="Proteomes" id="UP000272729">
    <property type="component" value="Unassembled WGS sequence"/>
</dbReference>
<feature type="transmembrane region" description="Helical" evidence="6">
    <location>
        <begin position="298"/>
        <end position="318"/>
    </location>
</feature>
<evidence type="ECO:0000313" key="8">
    <source>
        <dbReference type="Proteomes" id="UP000272729"/>
    </source>
</evidence>
<feature type="transmembrane region" description="Helical" evidence="6">
    <location>
        <begin position="339"/>
        <end position="360"/>
    </location>
</feature>
<dbReference type="OrthoDB" id="9815525at2"/>
<keyword evidence="8" id="KW-1185">Reference proteome</keyword>
<dbReference type="EMBL" id="RBXR01000001">
    <property type="protein sequence ID" value="RKT69782.1"/>
    <property type="molecule type" value="Genomic_DNA"/>
</dbReference>
<evidence type="ECO:0000256" key="4">
    <source>
        <dbReference type="ARBA" id="ARBA00022989"/>
    </source>
</evidence>
<feature type="transmembrane region" description="Helical" evidence="6">
    <location>
        <begin position="145"/>
        <end position="171"/>
    </location>
</feature>
<feature type="transmembrane region" description="Helical" evidence="6">
    <location>
        <begin position="71"/>
        <end position="91"/>
    </location>
</feature>
<evidence type="ECO:0000313" key="7">
    <source>
        <dbReference type="EMBL" id="RKT69782.1"/>
    </source>
</evidence>
<feature type="transmembrane region" description="Helical" evidence="6">
    <location>
        <begin position="37"/>
        <end position="59"/>
    </location>
</feature>
<gene>
    <name evidence="7" type="ORF">DFJ66_3020</name>
</gene>
<comment type="subcellular location">
    <subcellularLocation>
        <location evidence="1">Cell membrane</location>
        <topology evidence="1">Multi-pass membrane protein</topology>
    </subcellularLocation>
</comment>
<protein>
    <submittedName>
        <fullName evidence="7">Putative MFS family arabinose efflux permease</fullName>
    </submittedName>
</protein>
<feature type="transmembrane region" description="Helical" evidence="6">
    <location>
        <begin position="97"/>
        <end position="124"/>
    </location>
</feature>
<keyword evidence="3 6" id="KW-0812">Transmembrane</keyword>
<evidence type="ECO:0000256" key="2">
    <source>
        <dbReference type="ARBA" id="ARBA00022475"/>
    </source>
</evidence>
<dbReference type="PANTHER" id="PTHR23513:SF6">
    <property type="entry name" value="MAJOR FACILITATOR SUPERFAMILY ASSOCIATED DOMAIN-CONTAINING PROTEIN"/>
    <property type="match status" value="1"/>
</dbReference>
<evidence type="ECO:0000256" key="6">
    <source>
        <dbReference type="SAM" id="Phobius"/>
    </source>
</evidence>
<evidence type="ECO:0000256" key="5">
    <source>
        <dbReference type="ARBA" id="ARBA00023136"/>
    </source>
</evidence>
<dbReference type="AlphaFoldDB" id="A0A495X723"/>
<accession>A0A495X723</accession>
<feature type="transmembrane region" description="Helical" evidence="6">
    <location>
        <begin position="12"/>
        <end position="31"/>
    </location>
</feature>
<comment type="caution">
    <text evidence="7">The sequence shown here is derived from an EMBL/GenBank/DDBJ whole genome shotgun (WGS) entry which is preliminary data.</text>
</comment>
<dbReference type="GO" id="GO:0022857">
    <property type="term" value="F:transmembrane transporter activity"/>
    <property type="evidence" value="ECO:0007669"/>
    <property type="project" value="InterPro"/>
</dbReference>
<dbReference type="RefSeq" id="WP_121221789.1">
    <property type="nucleotide sequence ID" value="NZ_RBXR01000001.1"/>
</dbReference>
<dbReference type="Pfam" id="PF07690">
    <property type="entry name" value="MFS_1"/>
    <property type="match status" value="1"/>
</dbReference>
<dbReference type="CDD" id="cd06173">
    <property type="entry name" value="MFS_MefA_like"/>
    <property type="match status" value="1"/>
</dbReference>
<dbReference type="InterPro" id="IPR011701">
    <property type="entry name" value="MFS"/>
</dbReference>
<evidence type="ECO:0000256" key="3">
    <source>
        <dbReference type="ARBA" id="ARBA00022692"/>
    </source>
</evidence>
<sequence>MRDFRLFWGSDTVNQFGSAVSVFALPLVAVEMGASEFALGVLTAAGTAAFLLVGLPVGVLVDRVRRRPVQLWATVGRAVLLASVPVVGWLGGLAYGYLLAVALLVGVLTVFFEVASLSSLPALVPRAELSTANSRLMSTQQVGRLAGKPLAGLVAEVFGSVNSLFVIAASFTSSAVLLGAMKGAEPVPDGRRKNVWADMGEGLRFVFGHPLLRPLVLCTTSFNLANGVWSALNVVFLVRVLDLSPGVAALLLGVGSAGGAVAALFVGRLARLGSARLVWLSMVCTQPAWLLVPWAEHGWVVAVGSFVPTMGVLVYNVAQVSLRQSLCPDRLMGRMNASIRFLGWGAMPVGAVLGGALAEWVGVRGGLWVASAGMVAAVGWVLLSPLRASERVPPGLV</sequence>
<keyword evidence="5 6" id="KW-0472">Membrane</keyword>
<name>A0A495X723_9PSEU</name>
<feature type="transmembrane region" description="Helical" evidence="6">
    <location>
        <begin position="366"/>
        <end position="383"/>
    </location>
</feature>
<dbReference type="InterPro" id="IPR036259">
    <property type="entry name" value="MFS_trans_sf"/>
</dbReference>
<dbReference type="SUPFAM" id="SSF103473">
    <property type="entry name" value="MFS general substrate transporter"/>
    <property type="match status" value="1"/>
</dbReference>
<feature type="transmembrane region" description="Helical" evidence="6">
    <location>
        <begin position="246"/>
        <end position="266"/>
    </location>
</feature>
<keyword evidence="4 6" id="KW-1133">Transmembrane helix</keyword>
<dbReference type="Gene3D" id="1.20.1250.20">
    <property type="entry name" value="MFS general substrate transporter like domains"/>
    <property type="match status" value="1"/>
</dbReference>
<dbReference type="GO" id="GO:0005886">
    <property type="term" value="C:plasma membrane"/>
    <property type="evidence" value="ECO:0007669"/>
    <property type="project" value="UniProtKB-SubCell"/>
</dbReference>